<dbReference type="EMBL" id="JAJISD010000001">
    <property type="protein sequence ID" value="MCC8428047.1"/>
    <property type="molecule type" value="Genomic_DNA"/>
</dbReference>
<dbReference type="RefSeq" id="WP_230549249.1">
    <property type="nucleotide sequence ID" value="NZ_JAJISD010000001.1"/>
</dbReference>
<evidence type="ECO:0000313" key="2">
    <source>
        <dbReference type="EMBL" id="MCC8428047.1"/>
    </source>
</evidence>
<gene>
    <name evidence="2" type="ORF">LJ725_03650</name>
</gene>
<protein>
    <recommendedName>
        <fullName evidence="4">Branched-chain amino acid transporter</fullName>
    </recommendedName>
</protein>
<keyword evidence="1" id="KW-0812">Transmembrane</keyword>
<evidence type="ECO:0008006" key="4">
    <source>
        <dbReference type="Google" id="ProtNLM"/>
    </source>
</evidence>
<sequence>MSASPENLIAIFVMALAAMAAKGGGFIAMRWLGRHRFVTALLDHAPGAVLVSAAVVPLAQTGGAFVVGAVVAAVLTRKVGGFTPGLFGGVGAVALARWAGLA</sequence>
<feature type="transmembrane region" description="Helical" evidence="1">
    <location>
        <begin position="82"/>
        <end position="100"/>
    </location>
</feature>
<proteinExistence type="predicted"/>
<dbReference type="Proteomes" id="UP001198862">
    <property type="component" value="Unassembled WGS sequence"/>
</dbReference>
<evidence type="ECO:0000256" key="1">
    <source>
        <dbReference type="SAM" id="Phobius"/>
    </source>
</evidence>
<reference evidence="2 3" key="1">
    <citation type="submission" date="2021-11" db="EMBL/GenBank/DDBJ databases">
        <authorList>
            <person name="Lee D.-H."/>
            <person name="Kim S.-B."/>
        </authorList>
    </citation>
    <scope>NUCLEOTIDE SEQUENCE [LARGE SCALE GENOMIC DNA]</scope>
    <source>
        <strain evidence="2 3">KCTC 52223</strain>
    </source>
</reference>
<keyword evidence="3" id="KW-1185">Reference proteome</keyword>
<organism evidence="2 3">
    <name type="scientific">Reyranella aquatilis</name>
    <dbReference type="NCBI Taxonomy" id="2035356"/>
    <lineage>
        <taxon>Bacteria</taxon>
        <taxon>Pseudomonadati</taxon>
        <taxon>Pseudomonadota</taxon>
        <taxon>Alphaproteobacteria</taxon>
        <taxon>Hyphomicrobiales</taxon>
        <taxon>Reyranellaceae</taxon>
        <taxon>Reyranella</taxon>
    </lineage>
</organism>
<accession>A0ABS8KPP5</accession>
<keyword evidence="1" id="KW-0472">Membrane</keyword>
<feature type="transmembrane region" description="Helical" evidence="1">
    <location>
        <begin position="47"/>
        <end position="75"/>
    </location>
</feature>
<name>A0ABS8KPP5_9HYPH</name>
<keyword evidence="1" id="KW-1133">Transmembrane helix</keyword>
<comment type="caution">
    <text evidence="2">The sequence shown here is derived from an EMBL/GenBank/DDBJ whole genome shotgun (WGS) entry which is preliminary data.</text>
</comment>
<evidence type="ECO:0000313" key="3">
    <source>
        <dbReference type="Proteomes" id="UP001198862"/>
    </source>
</evidence>